<dbReference type="RefSeq" id="WP_106090031.1">
    <property type="nucleotide sequence ID" value="NZ_PVNL01000057.1"/>
</dbReference>
<dbReference type="OrthoDB" id="5510921at2"/>
<keyword evidence="2" id="KW-0812">Transmembrane</keyword>
<feature type="chain" id="PRO_5015431399" description="Tetratricopeptide repeat protein" evidence="3">
    <location>
        <begin position="37"/>
        <end position="319"/>
    </location>
</feature>
<evidence type="ECO:0000256" key="3">
    <source>
        <dbReference type="SAM" id="SignalP"/>
    </source>
</evidence>
<evidence type="ECO:0000313" key="4">
    <source>
        <dbReference type="EMBL" id="PRQ07322.1"/>
    </source>
</evidence>
<evidence type="ECO:0000313" key="5">
    <source>
        <dbReference type="Proteomes" id="UP000238823"/>
    </source>
</evidence>
<proteinExistence type="predicted"/>
<feature type="signal peptide" evidence="3">
    <location>
        <begin position="1"/>
        <end position="36"/>
    </location>
</feature>
<keyword evidence="2" id="KW-0472">Membrane</keyword>
<keyword evidence="1" id="KW-0175">Coiled coil</keyword>
<keyword evidence="3" id="KW-0732">Signal</keyword>
<dbReference type="AlphaFoldDB" id="A0A2S9YQI2"/>
<organism evidence="4 5">
    <name type="scientific">Enhygromyxa salina</name>
    <dbReference type="NCBI Taxonomy" id="215803"/>
    <lineage>
        <taxon>Bacteria</taxon>
        <taxon>Pseudomonadati</taxon>
        <taxon>Myxococcota</taxon>
        <taxon>Polyangia</taxon>
        <taxon>Nannocystales</taxon>
        <taxon>Nannocystaceae</taxon>
        <taxon>Enhygromyxa</taxon>
    </lineage>
</organism>
<name>A0A2S9YQI2_9BACT</name>
<keyword evidence="2" id="KW-1133">Transmembrane helix</keyword>
<feature type="transmembrane region" description="Helical" evidence="2">
    <location>
        <begin position="258"/>
        <end position="283"/>
    </location>
</feature>
<evidence type="ECO:0000256" key="1">
    <source>
        <dbReference type="SAM" id="Coils"/>
    </source>
</evidence>
<reference evidence="4 5" key="1">
    <citation type="submission" date="2018-03" db="EMBL/GenBank/DDBJ databases">
        <title>Draft Genome Sequences of the Obligatory Marine Myxobacteria Enhygromyxa salina SWB007.</title>
        <authorList>
            <person name="Poehlein A."/>
            <person name="Moghaddam J.A."/>
            <person name="Harms H."/>
            <person name="Alanjari M."/>
            <person name="Koenig G.M."/>
            <person name="Daniel R."/>
            <person name="Schaeberle T.F."/>
        </authorList>
    </citation>
    <scope>NUCLEOTIDE SEQUENCE [LARGE SCALE GENOMIC DNA]</scope>
    <source>
        <strain evidence="4 5">SWB007</strain>
    </source>
</reference>
<evidence type="ECO:0000256" key="2">
    <source>
        <dbReference type="SAM" id="Phobius"/>
    </source>
</evidence>
<dbReference type="Proteomes" id="UP000238823">
    <property type="component" value="Unassembled WGS sequence"/>
</dbReference>
<comment type="caution">
    <text evidence="4">The sequence shown here is derived from an EMBL/GenBank/DDBJ whole genome shotgun (WGS) entry which is preliminary data.</text>
</comment>
<feature type="coiled-coil region" evidence="1">
    <location>
        <begin position="144"/>
        <end position="178"/>
    </location>
</feature>
<accession>A0A2S9YQI2</accession>
<dbReference type="EMBL" id="PVNL01000057">
    <property type="protein sequence ID" value="PRQ07322.1"/>
    <property type="molecule type" value="Genomic_DNA"/>
</dbReference>
<gene>
    <name evidence="4" type="ORF">ENSA7_30320</name>
</gene>
<sequence length="319" mass="33783">MKTPTPTTPPIRALTAAAVTLALALAPIGGLRVAHAAPANDDDADADADDDDDDDQAMSEAKQLFDAGVTRYSAAQYGEAVGLWLEAYDLIPPSFENRLIKAELIYNVARAQQKWFEIDKDVQHLRQSREILGRYLGEVDDLYGEQAAIEREKIEEQIAEVDEQIADWEAEQARREAELAERMRPKFDEDADTREAKRNKAMLGAGAGLSALGFGGIGLLVTGIVLAGGAQAQTGGLPLEADIPAREAAITRGESGNALMVTGTLVAGVFLAAGIPLLAVGVASEKKRKARRAEAGVDVAQLGPAWIPGGAGLSIGGRF</sequence>
<evidence type="ECO:0008006" key="6">
    <source>
        <dbReference type="Google" id="ProtNLM"/>
    </source>
</evidence>
<protein>
    <recommendedName>
        <fullName evidence="6">Tetratricopeptide repeat protein</fullName>
    </recommendedName>
</protein>